<accession>A0A7X1NWI9</accession>
<comment type="caution">
    <text evidence="3">The sequence shown here is derived from an EMBL/GenBank/DDBJ whole genome shotgun (WGS) entry which is preliminary data.</text>
</comment>
<keyword evidence="1" id="KW-1133">Transmembrane helix</keyword>
<feature type="transmembrane region" description="Helical" evidence="1">
    <location>
        <begin position="158"/>
        <end position="177"/>
    </location>
</feature>
<proteinExistence type="predicted"/>
<feature type="transmembrane region" description="Helical" evidence="1">
    <location>
        <begin position="69"/>
        <end position="89"/>
    </location>
</feature>
<protein>
    <submittedName>
        <fullName evidence="3">GGDEF domain-containing protein</fullName>
    </submittedName>
</protein>
<dbReference type="InterPro" id="IPR050469">
    <property type="entry name" value="Diguanylate_Cyclase"/>
</dbReference>
<dbReference type="Proteomes" id="UP000484842">
    <property type="component" value="Unassembled WGS sequence"/>
</dbReference>
<dbReference type="EMBL" id="WBSL01000003">
    <property type="protein sequence ID" value="MPY66726.1"/>
    <property type="molecule type" value="Genomic_DNA"/>
</dbReference>
<dbReference type="GO" id="GO:0052621">
    <property type="term" value="F:diguanylate cyclase activity"/>
    <property type="evidence" value="ECO:0007669"/>
    <property type="project" value="TreeGrafter"/>
</dbReference>
<dbReference type="Pfam" id="PF00990">
    <property type="entry name" value="GGDEF"/>
    <property type="match status" value="1"/>
</dbReference>
<dbReference type="PANTHER" id="PTHR45138:SF24">
    <property type="entry name" value="DIGUANYLATE CYCLASE DGCC-RELATED"/>
    <property type="match status" value="1"/>
</dbReference>
<feature type="transmembrane region" description="Helical" evidence="1">
    <location>
        <begin position="45"/>
        <end position="62"/>
    </location>
</feature>
<evidence type="ECO:0000313" key="3">
    <source>
        <dbReference type="EMBL" id="MPY66726.1"/>
    </source>
</evidence>
<dbReference type="Gene3D" id="3.30.70.270">
    <property type="match status" value="1"/>
</dbReference>
<dbReference type="CDD" id="cd01949">
    <property type="entry name" value="GGDEF"/>
    <property type="match status" value="1"/>
</dbReference>
<evidence type="ECO:0000259" key="2">
    <source>
        <dbReference type="PROSITE" id="PS50887"/>
    </source>
</evidence>
<dbReference type="GO" id="GO:1902201">
    <property type="term" value="P:negative regulation of bacterial-type flagellum-dependent cell motility"/>
    <property type="evidence" value="ECO:0007669"/>
    <property type="project" value="TreeGrafter"/>
</dbReference>
<organism evidence="3 4">
    <name type="scientific">Deinococcus terrestris</name>
    <dbReference type="NCBI Taxonomy" id="2651870"/>
    <lineage>
        <taxon>Bacteria</taxon>
        <taxon>Thermotogati</taxon>
        <taxon>Deinococcota</taxon>
        <taxon>Deinococci</taxon>
        <taxon>Deinococcales</taxon>
        <taxon>Deinococcaceae</taxon>
        <taxon>Deinococcus</taxon>
    </lineage>
</organism>
<dbReference type="PROSITE" id="PS50887">
    <property type="entry name" value="GGDEF"/>
    <property type="match status" value="1"/>
</dbReference>
<sequence>MSPRPLGPADLPERIARVYFRLLVPLVAAAVLWIISALTGSVHPLVALFSGTLAMFALLHLLRPGWSEGLRLAFAVSVLVFVAVLGLEPQRLGVRAPYHELIVHLLLLLIPLNVLIWHLLFSDRPRRARALVLALTAAGTLAATRWEDVATTHLTTSALLLAVSLVTHFFAGAVVILQRRMREEERLARQDALTGLGNRLAFTELCAQWPQTVPSGVLAVLDIDHFKVVNDRWGHEAGDRVLQGVATVLREVLGGSVPLFRWGGEEFVVCLPGRSAHEAARLLEGVRAGIAGHTFGEGQQVTLSVGLCAYGLQQGLAHAFSQADAALRQAKDSGRDRLVMAPAA</sequence>
<keyword evidence="1" id="KW-0812">Transmembrane</keyword>
<keyword evidence="4" id="KW-1185">Reference proteome</keyword>
<dbReference type="GO" id="GO:0043709">
    <property type="term" value="P:cell adhesion involved in single-species biofilm formation"/>
    <property type="evidence" value="ECO:0007669"/>
    <property type="project" value="TreeGrafter"/>
</dbReference>
<dbReference type="SMART" id="SM00267">
    <property type="entry name" value="GGDEF"/>
    <property type="match status" value="1"/>
</dbReference>
<feature type="transmembrane region" description="Helical" evidence="1">
    <location>
        <begin position="101"/>
        <end position="121"/>
    </location>
</feature>
<dbReference type="SUPFAM" id="SSF55073">
    <property type="entry name" value="Nucleotide cyclase"/>
    <property type="match status" value="1"/>
</dbReference>
<dbReference type="InterPro" id="IPR029787">
    <property type="entry name" value="Nucleotide_cyclase"/>
</dbReference>
<reference evidence="3 4" key="1">
    <citation type="submission" date="2019-10" db="EMBL/GenBank/DDBJ databases">
        <title>Deinococcus sp. isolated from soil.</title>
        <authorList>
            <person name="Li Y."/>
            <person name="Wang J."/>
        </authorList>
    </citation>
    <scope>NUCLEOTIDE SEQUENCE [LARGE SCALE GENOMIC DNA]</scope>
    <source>
        <strain evidence="3 4">SDU3-2</strain>
    </source>
</reference>
<evidence type="ECO:0000256" key="1">
    <source>
        <dbReference type="SAM" id="Phobius"/>
    </source>
</evidence>
<evidence type="ECO:0000313" key="4">
    <source>
        <dbReference type="Proteomes" id="UP000484842"/>
    </source>
</evidence>
<dbReference type="PANTHER" id="PTHR45138">
    <property type="entry name" value="REGULATORY COMPONENTS OF SENSORY TRANSDUCTION SYSTEM"/>
    <property type="match status" value="1"/>
</dbReference>
<dbReference type="InterPro" id="IPR043128">
    <property type="entry name" value="Rev_trsase/Diguanyl_cyclase"/>
</dbReference>
<name>A0A7X1NWI9_9DEIO</name>
<feature type="transmembrane region" description="Helical" evidence="1">
    <location>
        <begin position="20"/>
        <end position="39"/>
    </location>
</feature>
<dbReference type="RefSeq" id="WP_152871074.1">
    <property type="nucleotide sequence ID" value="NZ_WBSL01000003.1"/>
</dbReference>
<dbReference type="AlphaFoldDB" id="A0A7X1NWI9"/>
<dbReference type="GO" id="GO:0005886">
    <property type="term" value="C:plasma membrane"/>
    <property type="evidence" value="ECO:0007669"/>
    <property type="project" value="TreeGrafter"/>
</dbReference>
<dbReference type="InterPro" id="IPR000160">
    <property type="entry name" value="GGDEF_dom"/>
</dbReference>
<dbReference type="NCBIfam" id="TIGR00254">
    <property type="entry name" value="GGDEF"/>
    <property type="match status" value="1"/>
</dbReference>
<gene>
    <name evidence="3" type="ORF">F8S09_08485</name>
</gene>
<keyword evidence="1" id="KW-0472">Membrane</keyword>
<feature type="transmembrane region" description="Helical" evidence="1">
    <location>
        <begin position="128"/>
        <end position="146"/>
    </location>
</feature>
<feature type="domain" description="GGDEF" evidence="2">
    <location>
        <begin position="214"/>
        <end position="343"/>
    </location>
</feature>